<dbReference type="InterPro" id="IPR036877">
    <property type="entry name" value="SUI1_dom_sf"/>
</dbReference>
<feature type="domain" description="SUI1" evidence="4">
    <location>
        <begin position="54"/>
        <end position="115"/>
    </location>
</feature>
<dbReference type="RefSeq" id="WP_340334876.1">
    <property type="nucleotide sequence ID" value="NZ_JBBKZS010000003.1"/>
</dbReference>
<protein>
    <submittedName>
        <fullName evidence="5">Translation initiation factor Sui1</fullName>
    </submittedName>
</protein>
<dbReference type="GO" id="GO:0003743">
    <property type="term" value="F:translation initiation factor activity"/>
    <property type="evidence" value="ECO:0007669"/>
    <property type="project" value="UniProtKB-KW"/>
</dbReference>
<dbReference type="NCBIfam" id="NF005297">
    <property type="entry name" value="PRK06824.1"/>
    <property type="match status" value="1"/>
</dbReference>
<dbReference type="PANTHER" id="PTHR12789:SF0">
    <property type="entry name" value="DENSITY-REGULATED PROTEIN"/>
    <property type="match status" value="1"/>
</dbReference>
<name>A0ABU8X4N5_9BURK</name>
<evidence type="ECO:0000256" key="1">
    <source>
        <dbReference type="ARBA" id="ARBA00005422"/>
    </source>
</evidence>
<keyword evidence="5" id="KW-0396">Initiation factor</keyword>
<dbReference type="InterPro" id="IPR001950">
    <property type="entry name" value="SUI1"/>
</dbReference>
<keyword evidence="6" id="KW-1185">Reference proteome</keyword>
<dbReference type="SUPFAM" id="SSF55159">
    <property type="entry name" value="eIF1-like"/>
    <property type="match status" value="1"/>
</dbReference>
<comment type="caution">
    <text evidence="5">The sequence shown here is derived from an EMBL/GenBank/DDBJ whole genome shotgun (WGS) entry which is preliminary data.</text>
</comment>
<dbReference type="Gene3D" id="3.30.780.10">
    <property type="entry name" value="SUI1-like domain"/>
    <property type="match status" value="1"/>
</dbReference>
<reference evidence="5 6" key="1">
    <citation type="submission" date="2024-03" db="EMBL/GenBank/DDBJ databases">
        <title>Novel species of the genus Variovorax.</title>
        <authorList>
            <person name="Liu Q."/>
            <person name="Xin Y.-H."/>
        </authorList>
    </citation>
    <scope>NUCLEOTIDE SEQUENCE [LARGE SCALE GENOMIC DNA]</scope>
    <source>
        <strain evidence="5 6">KACC 18901</strain>
    </source>
</reference>
<keyword evidence="3" id="KW-0648">Protein biosynthesis</keyword>
<dbReference type="InterPro" id="IPR050318">
    <property type="entry name" value="DENR/SUI1_TIF"/>
</dbReference>
<dbReference type="PROSITE" id="PS50296">
    <property type="entry name" value="SUI1"/>
    <property type="match status" value="1"/>
</dbReference>
<gene>
    <name evidence="5" type="ORF">WKW79_09415</name>
</gene>
<evidence type="ECO:0000259" key="4">
    <source>
        <dbReference type="PROSITE" id="PS50296"/>
    </source>
</evidence>
<evidence type="ECO:0000313" key="5">
    <source>
        <dbReference type="EMBL" id="MEJ8854785.1"/>
    </source>
</evidence>
<keyword evidence="2" id="KW-0810">Translation regulation</keyword>
<dbReference type="Proteomes" id="UP001367030">
    <property type="component" value="Unassembled WGS sequence"/>
</dbReference>
<evidence type="ECO:0000256" key="2">
    <source>
        <dbReference type="ARBA" id="ARBA00022845"/>
    </source>
</evidence>
<dbReference type="PIRSF" id="PIRSF037511">
    <property type="entry name" value="Transl_init_SUI1_pro"/>
    <property type="match status" value="1"/>
</dbReference>
<accession>A0ABU8X4N5</accession>
<dbReference type="Pfam" id="PF01253">
    <property type="entry name" value="SUI1"/>
    <property type="match status" value="1"/>
</dbReference>
<sequence>MAMNKSDSGSRLVYSTETGRVCPGCGQPVAACTCKSKSTGIPVTDGIVRVSLDTKGRKGKGVTVVKGVALDAAALALLGKQLKSACGSGGTTKDGVIEIQGDHRDTVIAALQKQGMVVKRAGG</sequence>
<dbReference type="CDD" id="cd11567">
    <property type="entry name" value="YciH_like"/>
    <property type="match status" value="1"/>
</dbReference>
<dbReference type="EMBL" id="JBBKZS010000003">
    <property type="protein sequence ID" value="MEJ8854785.1"/>
    <property type="molecule type" value="Genomic_DNA"/>
</dbReference>
<dbReference type="InterPro" id="IPR005872">
    <property type="entry name" value="SUI1_arc_bac"/>
</dbReference>
<dbReference type="NCBIfam" id="TIGR01158">
    <property type="entry name" value="SUI1_rel"/>
    <property type="match status" value="1"/>
</dbReference>
<proteinExistence type="inferred from homology"/>
<organism evidence="5 6">
    <name type="scientific">Variovorax robiniae</name>
    <dbReference type="NCBI Taxonomy" id="1836199"/>
    <lineage>
        <taxon>Bacteria</taxon>
        <taxon>Pseudomonadati</taxon>
        <taxon>Pseudomonadota</taxon>
        <taxon>Betaproteobacteria</taxon>
        <taxon>Burkholderiales</taxon>
        <taxon>Comamonadaceae</taxon>
        <taxon>Variovorax</taxon>
    </lineage>
</organism>
<comment type="similarity">
    <text evidence="1">Belongs to the SUI1 family.</text>
</comment>
<evidence type="ECO:0000256" key="3">
    <source>
        <dbReference type="ARBA" id="ARBA00022917"/>
    </source>
</evidence>
<evidence type="ECO:0000313" key="6">
    <source>
        <dbReference type="Proteomes" id="UP001367030"/>
    </source>
</evidence>
<dbReference type="PANTHER" id="PTHR12789">
    <property type="entry name" value="DENSITY-REGULATED PROTEIN HOMOLOG"/>
    <property type="match status" value="1"/>
</dbReference>